<evidence type="ECO:0000313" key="2">
    <source>
        <dbReference type="EMBL" id="KJH71919.1"/>
    </source>
</evidence>
<feature type="transmembrane region" description="Helical" evidence="1">
    <location>
        <begin position="118"/>
        <end position="137"/>
    </location>
</feature>
<dbReference type="AlphaFoldDB" id="A0A0D8ZTX0"/>
<protein>
    <submittedName>
        <fullName evidence="2">Uncharacterized protein</fullName>
    </submittedName>
</protein>
<dbReference type="RefSeq" id="WP_045054386.1">
    <property type="nucleotide sequence ID" value="NZ_CAWMDP010000041.1"/>
</dbReference>
<sequence>MNLEPDAEPNIITSDRSPVELLRDTEGLLRRKTVATLVPILPQNLATNLQKTSLLAENSLQQLAEIELEQITDDDLQASRIIAGLTFVGFGALTLAILTLYLYSLHPELSTIEQVRNYWHQYIWLVSLGVAGMFMLGREAMR</sequence>
<accession>A0A0D8ZTX0</accession>
<keyword evidence="1" id="KW-1133">Transmembrane helix</keyword>
<organism evidence="2 3">
    <name type="scientific">Aliterella atlantica CENA595</name>
    <dbReference type="NCBI Taxonomy" id="1618023"/>
    <lineage>
        <taxon>Bacteria</taxon>
        <taxon>Bacillati</taxon>
        <taxon>Cyanobacteriota</taxon>
        <taxon>Cyanophyceae</taxon>
        <taxon>Chroococcidiopsidales</taxon>
        <taxon>Aliterellaceae</taxon>
        <taxon>Aliterella</taxon>
    </lineage>
</organism>
<dbReference type="EMBL" id="JYON01000008">
    <property type="protein sequence ID" value="KJH71919.1"/>
    <property type="molecule type" value="Genomic_DNA"/>
</dbReference>
<keyword evidence="1" id="KW-0472">Membrane</keyword>
<feature type="transmembrane region" description="Helical" evidence="1">
    <location>
        <begin position="81"/>
        <end position="103"/>
    </location>
</feature>
<reference evidence="2 3" key="1">
    <citation type="submission" date="2015-02" db="EMBL/GenBank/DDBJ databases">
        <title>Draft genome of a novel marine cyanobacterium (Chroococcales) isolated from South Atlantic Ocean.</title>
        <authorList>
            <person name="Rigonato J."/>
            <person name="Alvarenga D.O."/>
            <person name="Branco L.H."/>
            <person name="Varani A.M."/>
            <person name="Brandini F.P."/>
            <person name="Fiore M.F."/>
        </authorList>
    </citation>
    <scope>NUCLEOTIDE SEQUENCE [LARGE SCALE GENOMIC DNA]</scope>
    <source>
        <strain evidence="2 3">CENA595</strain>
    </source>
</reference>
<proteinExistence type="predicted"/>
<evidence type="ECO:0000313" key="3">
    <source>
        <dbReference type="Proteomes" id="UP000032452"/>
    </source>
</evidence>
<gene>
    <name evidence="2" type="ORF">UH38_09305</name>
</gene>
<keyword evidence="3" id="KW-1185">Reference proteome</keyword>
<dbReference type="Proteomes" id="UP000032452">
    <property type="component" value="Unassembled WGS sequence"/>
</dbReference>
<evidence type="ECO:0000256" key="1">
    <source>
        <dbReference type="SAM" id="Phobius"/>
    </source>
</evidence>
<name>A0A0D8ZTX0_9CYAN</name>
<comment type="caution">
    <text evidence="2">The sequence shown here is derived from an EMBL/GenBank/DDBJ whole genome shotgun (WGS) entry which is preliminary data.</text>
</comment>
<dbReference type="OrthoDB" id="425810at2"/>
<keyword evidence="1" id="KW-0812">Transmembrane</keyword>